<proteinExistence type="predicted"/>
<organism evidence="1 2">
    <name type="scientific">Melastoma candidum</name>
    <dbReference type="NCBI Taxonomy" id="119954"/>
    <lineage>
        <taxon>Eukaryota</taxon>
        <taxon>Viridiplantae</taxon>
        <taxon>Streptophyta</taxon>
        <taxon>Embryophyta</taxon>
        <taxon>Tracheophyta</taxon>
        <taxon>Spermatophyta</taxon>
        <taxon>Magnoliopsida</taxon>
        <taxon>eudicotyledons</taxon>
        <taxon>Gunneridae</taxon>
        <taxon>Pentapetalae</taxon>
        <taxon>rosids</taxon>
        <taxon>malvids</taxon>
        <taxon>Myrtales</taxon>
        <taxon>Melastomataceae</taxon>
        <taxon>Melastomatoideae</taxon>
        <taxon>Melastomateae</taxon>
        <taxon>Melastoma</taxon>
    </lineage>
</organism>
<name>A0ACB9RS97_9MYRT</name>
<dbReference type="Proteomes" id="UP001057402">
    <property type="component" value="Chromosome 4"/>
</dbReference>
<evidence type="ECO:0000313" key="2">
    <source>
        <dbReference type="Proteomes" id="UP001057402"/>
    </source>
</evidence>
<protein>
    <submittedName>
        <fullName evidence="1">Uncharacterized protein</fullName>
    </submittedName>
</protein>
<dbReference type="EMBL" id="CM042883">
    <property type="protein sequence ID" value="KAI4378817.1"/>
    <property type="molecule type" value="Genomic_DNA"/>
</dbReference>
<sequence>MPRTSPVVAEFVILVPEPAVLELDLAPEAASAHLGQLIASVMGAVATVVRREGTSANSMAVHGDAMASMLAIVVHDGGIPRVSDQDIQGFLHSLFMIVPNDYLVYLKLDSCYQTSKN</sequence>
<gene>
    <name evidence="1" type="ORF">MLD38_016246</name>
</gene>
<reference evidence="2" key="1">
    <citation type="journal article" date="2023" name="Front. Plant Sci.">
        <title>Chromosomal-level genome assembly of Melastoma candidum provides insights into trichome evolution.</title>
        <authorList>
            <person name="Zhong Y."/>
            <person name="Wu W."/>
            <person name="Sun C."/>
            <person name="Zou P."/>
            <person name="Liu Y."/>
            <person name="Dai S."/>
            <person name="Zhou R."/>
        </authorList>
    </citation>
    <scope>NUCLEOTIDE SEQUENCE [LARGE SCALE GENOMIC DNA]</scope>
</reference>
<accession>A0ACB9RS97</accession>
<keyword evidence="2" id="KW-1185">Reference proteome</keyword>
<comment type="caution">
    <text evidence="1">The sequence shown here is derived from an EMBL/GenBank/DDBJ whole genome shotgun (WGS) entry which is preliminary data.</text>
</comment>
<evidence type="ECO:0000313" key="1">
    <source>
        <dbReference type="EMBL" id="KAI4378817.1"/>
    </source>
</evidence>